<keyword evidence="2" id="KW-1185">Reference proteome</keyword>
<organism evidence="1 2">
    <name type="scientific">Nostoc linckia FACHB-391</name>
    <dbReference type="NCBI Taxonomy" id="2692906"/>
    <lineage>
        <taxon>Bacteria</taxon>
        <taxon>Bacillati</taxon>
        <taxon>Cyanobacteriota</taxon>
        <taxon>Cyanophyceae</taxon>
        <taxon>Nostocales</taxon>
        <taxon>Nostocaceae</taxon>
        <taxon>Nostoc</taxon>
    </lineage>
</organism>
<name>A0ABR8F5N5_NOSLI</name>
<accession>A0ABR8F5N5</accession>
<reference evidence="1 2" key="1">
    <citation type="journal article" date="2020" name="ISME J.">
        <title>Comparative genomics reveals insights into cyanobacterial evolution and habitat adaptation.</title>
        <authorList>
            <person name="Chen M.Y."/>
            <person name="Teng W.K."/>
            <person name="Zhao L."/>
            <person name="Hu C.X."/>
            <person name="Zhou Y.K."/>
            <person name="Han B.P."/>
            <person name="Song L.R."/>
            <person name="Shu W.S."/>
        </authorList>
    </citation>
    <scope>NUCLEOTIDE SEQUENCE [LARGE SCALE GENOMIC DNA]</scope>
    <source>
        <strain evidence="1 2">FACHB-391</strain>
    </source>
</reference>
<proteinExistence type="predicted"/>
<dbReference type="Proteomes" id="UP000604661">
    <property type="component" value="Unassembled WGS sequence"/>
</dbReference>
<evidence type="ECO:0000313" key="1">
    <source>
        <dbReference type="EMBL" id="MBD2565064.1"/>
    </source>
</evidence>
<comment type="caution">
    <text evidence="1">The sequence shown here is derived from an EMBL/GenBank/DDBJ whole genome shotgun (WGS) entry which is preliminary data.</text>
</comment>
<protein>
    <submittedName>
        <fullName evidence="1">Uncharacterized protein</fullName>
    </submittedName>
</protein>
<evidence type="ECO:0000313" key="2">
    <source>
        <dbReference type="Proteomes" id="UP000604661"/>
    </source>
</evidence>
<sequence length="76" mass="8739">MSSPAIATVIKMMESLSEDVQERVAEHLREYLEDLQDELKWNKSFKKTQQQLIASAQSAKREIAEGLAKPMNYKNL</sequence>
<dbReference type="EMBL" id="JACJTE010000068">
    <property type="protein sequence ID" value="MBD2565064.1"/>
    <property type="molecule type" value="Genomic_DNA"/>
</dbReference>
<gene>
    <name evidence="1" type="ORF">H6G95_31690</name>
</gene>
<dbReference type="RefSeq" id="WP_190900003.1">
    <property type="nucleotide sequence ID" value="NZ_JACJTE010000068.1"/>
</dbReference>